<dbReference type="Proteomes" id="UP001165405">
    <property type="component" value="Unassembled WGS sequence"/>
</dbReference>
<dbReference type="InterPro" id="IPR014905">
    <property type="entry name" value="HIRAN"/>
</dbReference>
<dbReference type="GO" id="GO:0016818">
    <property type="term" value="F:hydrolase activity, acting on acid anhydrides, in phosphorus-containing anhydrides"/>
    <property type="evidence" value="ECO:0007669"/>
    <property type="project" value="InterPro"/>
</dbReference>
<protein>
    <submittedName>
        <fullName evidence="4">HIRAN domain-containing protein</fullName>
    </submittedName>
</protein>
<name>A0AA41QF93_9MICO</name>
<sequence>MNWHEVDDGGLDYDEIVREYDELVDAARVKVVTVDTTSLRILDLTDLESTRTRIKGPARWLRDGERKEFGGREYLLIREPDNEADASAVAVFSTKGRKVGHLSASRAASLSPILDAVDAGAFRVTGTGTTPNSTQLWVDVPKMDPLRRRLRG</sequence>
<dbReference type="GO" id="GO:0008270">
    <property type="term" value="F:zinc ion binding"/>
    <property type="evidence" value="ECO:0007669"/>
    <property type="project" value="InterPro"/>
</dbReference>
<dbReference type="RefSeq" id="WP_236089527.1">
    <property type="nucleotide sequence ID" value="NZ_JAKGSG010000034.1"/>
</dbReference>
<dbReference type="EMBL" id="JAKGSG010000034">
    <property type="protein sequence ID" value="MCF4121730.1"/>
    <property type="molecule type" value="Genomic_DNA"/>
</dbReference>
<evidence type="ECO:0000259" key="3">
    <source>
        <dbReference type="Pfam" id="PF08797"/>
    </source>
</evidence>
<keyword evidence="2" id="KW-0378">Hydrolase</keyword>
<accession>A0AA41QF93</accession>
<feature type="domain" description="HIRAN" evidence="3">
    <location>
        <begin position="65"/>
        <end position="119"/>
    </location>
</feature>
<keyword evidence="5" id="KW-1185">Reference proteome</keyword>
<evidence type="ECO:0000313" key="4">
    <source>
        <dbReference type="EMBL" id="MCF4121730.1"/>
    </source>
</evidence>
<keyword evidence="1" id="KW-0479">Metal-binding</keyword>
<dbReference type="Gene3D" id="3.30.70.2330">
    <property type="match status" value="1"/>
</dbReference>
<comment type="caution">
    <text evidence="4">The sequence shown here is derived from an EMBL/GenBank/DDBJ whole genome shotgun (WGS) entry which is preliminary data.</text>
</comment>
<dbReference type="AlphaFoldDB" id="A0AA41QF93"/>
<organism evidence="4 5">
    <name type="scientific">Antribacter soli</name>
    <dbReference type="NCBI Taxonomy" id="2910976"/>
    <lineage>
        <taxon>Bacteria</taxon>
        <taxon>Bacillati</taxon>
        <taxon>Actinomycetota</taxon>
        <taxon>Actinomycetes</taxon>
        <taxon>Micrococcales</taxon>
        <taxon>Promicromonosporaceae</taxon>
        <taxon>Antribacter</taxon>
    </lineage>
</organism>
<gene>
    <name evidence="4" type="ORF">L1785_12125</name>
</gene>
<reference evidence="4" key="1">
    <citation type="submission" date="2022-01" db="EMBL/GenBank/DDBJ databases">
        <title>Antribacter sp. nov., isolated from Guizhou of China.</title>
        <authorList>
            <person name="Chengliang C."/>
            <person name="Ya Z."/>
        </authorList>
    </citation>
    <scope>NUCLEOTIDE SEQUENCE</scope>
    <source>
        <strain evidence="4">KLBMP 9083</strain>
    </source>
</reference>
<dbReference type="Pfam" id="PF08797">
    <property type="entry name" value="HIRAN"/>
    <property type="match status" value="1"/>
</dbReference>
<evidence type="ECO:0000313" key="5">
    <source>
        <dbReference type="Proteomes" id="UP001165405"/>
    </source>
</evidence>
<evidence type="ECO:0000256" key="1">
    <source>
        <dbReference type="ARBA" id="ARBA00022723"/>
    </source>
</evidence>
<proteinExistence type="predicted"/>
<dbReference type="GO" id="GO:0003676">
    <property type="term" value="F:nucleic acid binding"/>
    <property type="evidence" value="ECO:0007669"/>
    <property type="project" value="InterPro"/>
</dbReference>
<evidence type="ECO:0000256" key="2">
    <source>
        <dbReference type="ARBA" id="ARBA00022801"/>
    </source>
</evidence>